<feature type="coiled-coil region" evidence="13">
    <location>
        <begin position="39"/>
        <end position="80"/>
    </location>
</feature>
<dbReference type="Pfam" id="PF01025">
    <property type="entry name" value="GrpE"/>
    <property type="match status" value="1"/>
</dbReference>
<evidence type="ECO:0000256" key="12">
    <source>
        <dbReference type="RuleBase" id="RU004478"/>
    </source>
</evidence>
<sequence length="201" mass="22605">MAKKEGVVEEPRDAAADLKNEEDFKAAGDTSDEAAAEEVLVETEEISELEKARQEAEEAKDRLLRLAAEFENFKKRLERERSLALKYAEESIIKELLPAVDNLERAIDQGKENHSVEDLLAGVELTYRGIVTTLAKFEVAPMICVGAPFDPNHHEALAMEESDEMDPNSVLKEFQKGYTYKDRLIRPAKVVVAKKAEETKE</sequence>
<protein>
    <recommendedName>
        <fullName evidence="8 10">Protein GrpE</fullName>
    </recommendedName>
    <alternativeName>
        <fullName evidence="9 10">HSP-70 cofactor</fullName>
    </alternativeName>
</protein>
<evidence type="ECO:0000256" key="14">
    <source>
        <dbReference type="SAM" id="MobiDB-lite"/>
    </source>
</evidence>
<dbReference type="SUPFAM" id="SSF51064">
    <property type="entry name" value="Head domain of nucleotide exchange factor GrpE"/>
    <property type="match status" value="1"/>
</dbReference>
<dbReference type="PRINTS" id="PR00773">
    <property type="entry name" value="GRPEPROTEIN"/>
</dbReference>
<keyword evidence="6 10" id="KW-0143">Chaperone</keyword>
<dbReference type="GO" id="GO:0051087">
    <property type="term" value="F:protein-folding chaperone binding"/>
    <property type="evidence" value="ECO:0007669"/>
    <property type="project" value="InterPro"/>
</dbReference>
<dbReference type="HAMAP" id="MF_01151">
    <property type="entry name" value="GrpE"/>
    <property type="match status" value="1"/>
</dbReference>
<evidence type="ECO:0000256" key="1">
    <source>
        <dbReference type="ARBA" id="ARBA00004496"/>
    </source>
</evidence>
<evidence type="ECO:0000256" key="11">
    <source>
        <dbReference type="RuleBase" id="RU000639"/>
    </source>
</evidence>
<keyword evidence="13" id="KW-0175">Coiled coil</keyword>
<evidence type="ECO:0000256" key="13">
    <source>
        <dbReference type="SAM" id="Coils"/>
    </source>
</evidence>
<dbReference type="PANTHER" id="PTHR21237">
    <property type="entry name" value="GRPE PROTEIN"/>
    <property type="match status" value="1"/>
</dbReference>
<dbReference type="PROSITE" id="PS01071">
    <property type="entry name" value="GRPE"/>
    <property type="match status" value="1"/>
</dbReference>
<comment type="similarity">
    <text evidence="2 10 12">Belongs to the GrpE family.</text>
</comment>
<evidence type="ECO:0000256" key="2">
    <source>
        <dbReference type="ARBA" id="ARBA00009054"/>
    </source>
</evidence>
<dbReference type="GO" id="GO:0005737">
    <property type="term" value="C:cytoplasm"/>
    <property type="evidence" value="ECO:0007669"/>
    <property type="project" value="UniProtKB-SubCell"/>
</dbReference>
<evidence type="ECO:0000256" key="10">
    <source>
        <dbReference type="HAMAP-Rule" id="MF_01151"/>
    </source>
</evidence>
<reference evidence="15 16" key="1">
    <citation type="submission" date="2020-08" db="EMBL/GenBank/DDBJ databases">
        <title>Bridging the membrane lipid divide: bacteria of the FCB group superphylum have the potential to synthesize archaeal ether lipids.</title>
        <authorList>
            <person name="Villanueva L."/>
            <person name="Von Meijenfeldt F.A.B."/>
            <person name="Westbye A.B."/>
            <person name="Yadav S."/>
            <person name="Hopmans E.C."/>
            <person name="Dutilh B.E."/>
            <person name="Sinninghe Damste J.S."/>
        </authorList>
    </citation>
    <scope>NUCLEOTIDE SEQUENCE [LARGE SCALE GENOMIC DNA]</scope>
    <source>
        <strain evidence="15">NIOZ-UU47</strain>
    </source>
</reference>
<dbReference type="AlphaFoldDB" id="A0A8J6NEP1"/>
<proteinExistence type="inferred from homology"/>
<dbReference type="SUPFAM" id="SSF58014">
    <property type="entry name" value="Coiled-coil domain of nucleotide exchange factor GrpE"/>
    <property type="match status" value="1"/>
</dbReference>
<evidence type="ECO:0000256" key="9">
    <source>
        <dbReference type="ARBA" id="ARBA00076414"/>
    </source>
</evidence>
<dbReference type="NCBIfam" id="NF010738">
    <property type="entry name" value="PRK14140.1"/>
    <property type="match status" value="1"/>
</dbReference>
<feature type="region of interest" description="Disordered" evidence="14">
    <location>
        <begin position="1"/>
        <end position="34"/>
    </location>
</feature>
<gene>
    <name evidence="10 15" type="primary">grpE</name>
    <name evidence="15" type="ORF">H8E41_04755</name>
</gene>
<name>A0A8J6NEP1_9BACT</name>
<comment type="subcellular location">
    <subcellularLocation>
        <location evidence="1 10">Cytoplasm</location>
    </subcellularLocation>
</comment>
<comment type="function">
    <text evidence="7 10 11">Participates actively in the response to hyperosmotic and heat shock by preventing the aggregation of stress-denatured proteins, in association with DnaK and GrpE. It is the nucleotide exchange factor for DnaK and may function as a thermosensor. Unfolded proteins bind initially to DnaJ; upon interaction with the DnaJ-bound protein, DnaK hydrolyzes its bound ATP, resulting in the formation of a stable complex. GrpE releases ADP from DnaK; ATP binding to DnaK triggers the release of the substrate protein, thus completing the reaction cycle. Several rounds of ATP-dependent interactions between DnaJ, DnaK and GrpE are required for fully efficient folding.</text>
</comment>
<dbReference type="InterPro" id="IPR000740">
    <property type="entry name" value="GrpE"/>
</dbReference>
<organism evidence="15 16">
    <name type="scientific">Candidatus Desulfobia pelagia</name>
    <dbReference type="NCBI Taxonomy" id="2841692"/>
    <lineage>
        <taxon>Bacteria</taxon>
        <taxon>Pseudomonadati</taxon>
        <taxon>Thermodesulfobacteriota</taxon>
        <taxon>Desulfobulbia</taxon>
        <taxon>Desulfobulbales</taxon>
        <taxon>Desulfobulbaceae</taxon>
        <taxon>Candidatus Desulfobia</taxon>
    </lineage>
</organism>
<dbReference type="InterPro" id="IPR013805">
    <property type="entry name" value="GrpE_CC"/>
</dbReference>
<evidence type="ECO:0000256" key="3">
    <source>
        <dbReference type="ARBA" id="ARBA00011738"/>
    </source>
</evidence>
<dbReference type="GO" id="GO:0051082">
    <property type="term" value="F:unfolded protein binding"/>
    <property type="evidence" value="ECO:0007669"/>
    <property type="project" value="TreeGrafter"/>
</dbReference>
<evidence type="ECO:0000256" key="5">
    <source>
        <dbReference type="ARBA" id="ARBA00023016"/>
    </source>
</evidence>
<dbReference type="Gene3D" id="3.90.20.20">
    <property type="match status" value="1"/>
</dbReference>
<dbReference type="InterPro" id="IPR009012">
    <property type="entry name" value="GrpE_head"/>
</dbReference>
<evidence type="ECO:0000256" key="6">
    <source>
        <dbReference type="ARBA" id="ARBA00023186"/>
    </source>
</evidence>
<comment type="subunit">
    <text evidence="3 10">Homodimer.</text>
</comment>
<feature type="compositionally biased region" description="Basic and acidic residues" evidence="14">
    <location>
        <begin position="1"/>
        <end position="26"/>
    </location>
</feature>
<evidence type="ECO:0000256" key="7">
    <source>
        <dbReference type="ARBA" id="ARBA00053401"/>
    </source>
</evidence>
<comment type="caution">
    <text evidence="15">The sequence shown here is derived from an EMBL/GenBank/DDBJ whole genome shotgun (WGS) entry which is preliminary data.</text>
</comment>
<accession>A0A8J6NEP1</accession>
<dbReference type="EMBL" id="JACNJZ010000075">
    <property type="protein sequence ID" value="MBC8317193.1"/>
    <property type="molecule type" value="Genomic_DNA"/>
</dbReference>
<evidence type="ECO:0000313" key="16">
    <source>
        <dbReference type="Proteomes" id="UP000614424"/>
    </source>
</evidence>
<evidence type="ECO:0000313" key="15">
    <source>
        <dbReference type="EMBL" id="MBC8317193.1"/>
    </source>
</evidence>
<dbReference type="GO" id="GO:0042803">
    <property type="term" value="F:protein homodimerization activity"/>
    <property type="evidence" value="ECO:0007669"/>
    <property type="project" value="InterPro"/>
</dbReference>
<dbReference type="Proteomes" id="UP000614424">
    <property type="component" value="Unassembled WGS sequence"/>
</dbReference>
<keyword evidence="5 10" id="KW-0346">Stress response</keyword>
<keyword evidence="4 10" id="KW-0963">Cytoplasm</keyword>
<dbReference type="GO" id="GO:0000774">
    <property type="term" value="F:adenyl-nucleotide exchange factor activity"/>
    <property type="evidence" value="ECO:0007669"/>
    <property type="project" value="InterPro"/>
</dbReference>
<dbReference type="PANTHER" id="PTHR21237:SF23">
    <property type="entry name" value="GRPE PROTEIN HOMOLOG, MITOCHONDRIAL"/>
    <property type="match status" value="1"/>
</dbReference>
<dbReference type="CDD" id="cd00446">
    <property type="entry name" value="GrpE"/>
    <property type="match status" value="1"/>
</dbReference>
<dbReference type="Gene3D" id="2.30.22.10">
    <property type="entry name" value="Head domain of nucleotide exchange factor GrpE"/>
    <property type="match status" value="1"/>
</dbReference>
<evidence type="ECO:0000256" key="8">
    <source>
        <dbReference type="ARBA" id="ARBA00072274"/>
    </source>
</evidence>
<evidence type="ECO:0000256" key="4">
    <source>
        <dbReference type="ARBA" id="ARBA00022490"/>
    </source>
</evidence>
<dbReference type="FunFam" id="2.30.22.10:FF:000001">
    <property type="entry name" value="Protein GrpE"/>
    <property type="match status" value="1"/>
</dbReference>
<dbReference type="GO" id="GO:0006457">
    <property type="term" value="P:protein folding"/>
    <property type="evidence" value="ECO:0007669"/>
    <property type="project" value="InterPro"/>
</dbReference>